<dbReference type="SUPFAM" id="SSF46785">
    <property type="entry name" value="Winged helix' DNA-binding domain"/>
    <property type="match status" value="1"/>
</dbReference>
<dbReference type="Proteomes" id="UP000315908">
    <property type="component" value="Unassembled WGS sequence"/>
</dbReference>
<dbReference type="PANTHER" id="PTHR30136">
    <property type="entry name" value="HELIX-TURN-HELIX TRANSCRIPTIONAL REGULATOR, ICLR FAMILY"/>
    <property type="match status" value="1"/>
</dbReference>
<proteinExistence type="predicted"/>
<keyword evidence="1" id="KW-0805">Transcription regulation</keyword>
<dbReference type="InterPro" id="IPR036390">
    <property type="entry name" value="WH_DNA-bd_sf"/>
</dbReference>
<feature type="domain" description="HTH iclR-type" evidence="4">
    <location>
        <begin position="10"/>
        <end position="72"/>
    </location>
</feature>
<keyword evidence="2" id="KW-0238">DNA-binding</keyword>
<evidence type="ECO:0000256" key="1">
    <source>
        <dbReference type="ARBA" id="ARBA00023015"/>
    </source>
</evidence>
<evidence type="ECO:0000313" key="6">
    <source>
        <dbReference type="EMBL" id="TWI22688.1"/>
    </source>
</evidence>
<feature type="domain" description="IclR-ED" evidence="5">
    <location>
        <begin position="73"/>
        <end position="242"/>
    </location>
</feature>
<dbReference type="InterPro" id="IPR050707">
    <property type="entry name" value="HTH_MetabolicPath_Reg"/>
</dbReference>
<protein>
    <submittedName>
        <fullName evidence="6">IclR family transcriptional regulator</fullName>
    </submittedName>
</protein>
<dbReference type="SMART" id="SM00346">
    <property type="entry name" value="HTH_ICLR"/>
    <property type="match status" value="1"/>
</dbReference>
<dbReference type="GO" id="GO:0045892">
    <property type="term" value="P:negative regulation of DNA-templated transcription"/>
    <property type="evidence" value="ECO:0007669"/>
    <property type="project" value="TreeGrafter"/>
</dbReference>
<accession>A0A562MSB9</accession>
<dbReference type="Gene3D" id="3.30.450.40">
    <property type="match status" value="1"/>
</dbReference>
<dbReference type="Pfam" id="PF09339">
    <property type="entry name" value="HTH_IclR"/>
    <property type="match status" value="1"/>
</dbReference>
<evidence type="ECO:0000256" key="3">
    <source>
        <dbReference type="ARBA" id="ARBA00023163"/>
    </source>
</evidence>
<evidence type="ECO:0000259" key="5">
    <source>
        <dbReference type="PROSITE" id="PS51078"/>
    </source>
</evidence>
<dbReference type="InterPro" id="IPR014757">
    <property type="entry name" value="Tscrpt_reg_IclR_C"/>
</dbReference>
<dbReference type="SUPFAM" id="SSF55781">
    <property type="entry name" value="GAF domain-like"/>
    <property type="match status" value="1"/>
</dbReference>
<evidence type="ECO:0000259" key="4">
    <source>
        <dbReference type="PROSITE" id="PS51077"/>
    </source>
</evidence>
<dbReference type="PROSITE" id="PS51077">
    <property type="entry name" value="HTH_ICLR"/>
    <property type="match status" value="1"/>
</dbReference>
<reference evidence="6 7" key="1">
    <citation type="journal article" date="2015" name="Stand. Genomic Sci.">
        <title>Genomic Encyclopedia of Bacterial and Archaeal Type Strains, Phase III: the genomes of soil and plant-associated and newly described type strains.</title>
        <authorList>
            <person name="Whitman W.B."/>
            <person name="Woyke T."/>
            <person name="Klenk H.P."/>
            <person name="Zhou Y."/>
            <person name="Lilburn T.G."/>
            <person name="Beck B.J."/>
            <person name="De Vos P."/>
            <person name="Vandamme P."/>
            <person name="Eisen J.A."/>
            <person name="Garrity G."/>
            <person name="Hugenholtz P."/>
            <person name="Kyrpides N.C."/>
        </authorList>
    </citation>
    <scope>NUCLEOTIDE SEQUENCE [LARGE SCALE GENOMIC DNA]</scope>
    <source>
        <strain evidence="6 7">CGMCC 1.6855</strain>
    </source>
</reference>
<name>A0A562MSB9_9SPHI</name>
<dbReference type="PROSITE" id="PS51078">
    <property type="entry name" value="ICLR_ED"/>
    <property type="match status" value="1"/>
</dbReference>
<dbReference type="Gene3D" id="1.10.10.10">
    <property type="entry name" value="Winged helix-like DNA-binding domain superfamily/Winged helix DNA-binding domain"/>
    <property type="match status" value="1"/>
</dbReference>
<evidence type="ECO:0000256" key="2">
    <source>
        <dbReference type="ARBA" id="ARBA00023125"/>
    </source>
</evidence>
<dbReference type="AlphaFoldDB" id="A0A562MSB9"/>
<dbReference type="InterPro" id="IPR029016">
    <property type="entry name" value="GAF-like_dom_sf"/>
</dbReference>
<evidence type="ECO:0000313" key="7">
    <source>
        <dbReference type="Proteomes" id="UP000315908"/>
    </source>
</evidence>
<dbReference type="PANTHER" id="PTHR30136:SF35">
    <property type="entry name" value="HTH-TYPE TRANSCRIPTIONAL REGULATOR RV1719"/>
    <property type="match status" value="1"/>
</dbReference>
<comment type="caution">
    <text evidence="6">The sequence shown here is derived from an EMBL/GenBank/DDBJ whole genome shotgun (WGS) entry which is preliminary data.</text>
</comment>
<gene>
    <name evidence="6" type="ORF">IQ31_01370</name>
</gene>
<dbReference type="EMBL" id="VLKR01000005">
    <property type="protein sequence ID" value="TWI22688.1"/>
    <property type="molecule type" value="Genomic_DNA"/>
</dbReference>
<dbReference type="Pfam" id="PF01614">
    <property type="entry name" value="IclR_C"/>
    <property type="match status" value="1"/>
</dbReference>
<dbReference type="GO" id="GO:0003700">
    <property type="term" value="F:DNA-binding transcription factor activity"/>
    <property type="evidence" value="ECO:0007669"/>
    <property type="project" value="TreeGrafter"/>
</dbReference>
<sequence>MFRNNEQNMIQSLEKLFLIMDYMVQNGNRVRIQDIASGLDMKKSTVHNFVKTLVQMGYADQEELSTRYYLTGKMHHLIPTEYSTATLKTDYRPIVEKITELTGETAYLTIQLGSYMRHELKSDPKRSVRISLEVGKEMDVMNSALGNVFMAHSPSLTKQLMVNLIEPEQIKLQKQLDNVIEKGYAEDYERLEKEMNCVAVPIYSNNKLLAAIGISGPSYRFGTKEMQQGIQIIQSLLKNKVS</sequence>
<dbReference type="GO" id="GO:0003677">
    <property type="term" value="F:DNA binding"/>
    <property type="evidence" value="ECO:0007669"/>
    <property type="project" value="UniProtKB-KW"/>
</dbReference>
<organism evidence="6 7">
    <name type="scientific">Sphingobacterium siyangense</name>
    <dbReference type="NCBI Taxonomy" id="459529"/>
    <lineage>
        <taxon>Bacteria</taxon>
        <taxon>Pseudomonadati</taxon>
        <taxon>Bacteroidota</taxon>
        <taxon>Sphingobacteriia</taxon>
        <taxon>Sphingobacteriales</taxon>
        <taxon>Sphingobacteriaceae</taxon>
        <taxon>Sphingobacterium</taxon>
    </lineage>
</organism>
<dbReference type="InterPro" id="IPR036388">
    <property type="entry name" value="WH-like_DNA-bd_sf"/>
</dbReference>
<dbReference type="InterPro" id="IPR005471">
    <property type="entry name" value="Tscrpt_reg_IclR_N"/>
</dbReference>
<keyword evidence="3" id="KW-0804">Transcription</keyword>